<dbReference type="GO" id="GO:0005506">
    <property type="term" value="F:iron ion binding"/>
    <property type="evidence" value="ECO:0007669"/>
    <property type="project" value="InterPro"/>
</dbReference>
<keyword evidence="7" id="KW-0732">Signal</keyword>
<dbReference type="PRINTS" id="PR00465">
    <property type="entry name" value="EP450IV"/>
</dbReference>
<reference evidence="8 9" key="1">
    <citation type="submission" date="2014-04" db="EMBL/GenBank/DDBJ databases">
        <authorList>
            <consortium name="DOE Joint Genome Institute"/>
            <person name="Kuo A."/>
            <person name="Kohler A."/>
            <person name="Nagy L.G."/>
            <person name="Floudas D."/>
            <person name="Copeland A."/>
            <person name="Barry K.W."/>
            <person name="Cichocki N."/>
            <person name="Veneault-Fourrey C."/>
            <person name="LaButti K."/>
            <person name="Lindquist E.A."/>
            <person name="Lipzen A."/>
            <person name="Lundell T."/>
            <person name="Morin E."/>
            <person name="Murat C."/>
            <person name="Sun H."/>
            <person name="Tunlid A."/>
            <person name="Henrissat B."/>
            <person name="Grigoriev I.V."/>
            <person name="Hibbett D.S."/>
            <person name="Martin F."/>
            <person name="Nordberg H.P."/>
            <person name="Cantor M.N."/>
            <person name="Hua S.X."/>
        </authorList>
    </citation>
    <scope>NUCLEOTIDE SEQUENCE [LARGE SCALE GENOMIC DNA]</scope>
    <source>
        <strain evidence="8 9">LaAM-08-1</strain>
    </source>
</reference>
<evidence type="ECO:0000256" key="1">
    <source>
        <dbReference type="ARBA" id="ARBA00001971"/>
    </source>
</evidence>
<keyword evidence="4 6" id="KW-0479">Metal-binding</keyword>
<dbReference type="EMBL" id="KN838781">
    <property type="protein sequence ID" value="KIJ94720.1"/>
    <property type="molecule type" value="Genomic_DNA"/>
</dbReference>
<evidence type="ECO:0000256" key="4">
    <source>
        <dbReference type="ARBA" id="ARBA00022723"/>
    </source>
</evidence>
<reference evidence="9" key="2">
    <citation type="submission" date="2015-01" db="EMBL/GenBank/DDBJ databases">
        <title>Evolutionary Origins and Diversification of the Mycorrhizal Mutualists.</title>
        <authorList>
            <consortium name="DOE Joint Genome Institute"/>
            <consortium name="Mycorrhizal Genomics Consortium"/>
            <person name="Kohler A."/>
            <person name="Kuo A."/>
            <person name="Nagy L.G."/>
            <person name="Floudas D."/>
            <person name="Copeland A."/>
            <person name="Barry K.W."/>
            <person name="Cichocki N."/>
            <person name="Veneault-Fourrey C."/>
            <person name="LaButti K."/>
            <person name="Lindquist E.A."/>
            <person name="Lipzen A."/>
            <person name="Lundell T."/>
            <person name="Morin E."/>
            <person name="Murat C."/>
            <person name="Riley R."/>
            <person name="Ohm R."/>
            <person name="Sun H."/>
            <person name="Tunlid A."/>
            <person name="Henrissat B."/>
            <person name="Grigoriev I.V."/>
            <person name="Hibbett D.S."/>
            <person name="Martin F."/>
        </authorList>
    </citation>
    <scope>NUCLEOTIDE SEQUENCE [LARGE SCALE GENOMIC DNA]</scope>
    <source>
        <strain evidence="9">LaAM-08-1</strain>
    </source>
</reference>
<comment type="similarity">
    <text evidence="2">Belongs to the cytochrome P450 family.</text>
</comment>
<protein>
    <recommendedName>
        <fullName evidence="10">Cytochrome P450</fullName>
    </recommendedName>
</protein>
<organism evidence="8 9">
    <name type="scientific">Laccaria amethystina LaAM-08-1</name>
    <dbReference type="NCBI Taxonomy" id="1095629"/>
    <lineage>
        <taxon>Eukaryota</taxon>
        <taxon>Fungi</taxon>
        <taxon>Dikarya</taxon>
        <taxon>Basidiomycota</taxon>
        <taxon>Agaricomycotina</taxon>
        <taxon>Agaricomycetes</taxon>
        <taxon>Agaricomycetidae</taxon>
        <taxon>Agaricales</taxon>
        <taxon>Agaricineae</taxon>
        <taxon>Hydnangiaceae</taxon>
        <taxon>Laccaria</taxon>
    </lineage>
</organism>
<dbReference type="PANTHER" id="PTHR24304">
    <property type="entry name" value="CYTOCHROME P450 FAMILY 7"/>
    <property type="match status" value="1"/>
</dbReference>
<name>A0A0C9WSK2_9AGAR</name>
<dbReference type="GO" id="GO:0016705">
    <property type="term" value="F:oxidoreductase activity, acting on paired donors, with incorporation or reduction of molecular oxygen"/>
    <property type="evidence" value="ECO:0007669"/>
    <property type="project" value="InterPro"/>
</dbReference>
<feature type="binding site" description="axial binding residue" evidence="6">
    <location>
        <position position="446"/>
    </location>
    <ligand>
        <name>heme</name>
        <dbReference type="ChEBI" id="CHEBI:30413"/>
    </ligand>
    <ligandPart>
        <name>Fe</name>
        <dbReference type="ChEBI" id="CHEBI:18248"/>
    </ligandPart>
</feature>
<dbReference type="AlphaFoldDB" id="A0A0C9WSK2"/>
<feature type="signal peptide" evidence="7">
    <location>
        <begin position="1"/>
        <end position="15"/>
    </location>
</feature>
<dbReference type="Proteomes" id="UP000054477">
    <property type="component" value="Unassembled WGS sequence"/>
</dbReference>
<evidence type="ECO:0000256" key="6">
    <source>
        <dbReference type="PIRSR" id="PIRSR602403-1"/>
    </source>
</evidence>
<sequence length="530" mass="58046">MLFSFVNLLYLGAPAFIWNSYRSTLKKSSVPVYGPWYLPTFVRGIIAMIRLGQDEDGFLLSARKVYGPVVYLPWPLDQIFVLEGQAIQNVYNSSASTLSFIPIRISMQGAVFGSPANVIHHSALKDRMFPVHARGLTNVRLDAPIERFVQVVQQRISELAYRVDHCDGCFQMPLVSWVTQTMFEAATIGLFGEEFNARMVATGSRDHFNAFDNCFPLLVSELIPDFLSSLVPPLRSGIRGRQAITKLLADWVADSMPGLEEGVIKDTADIGLSEGFSFMEIGSLLNSDLWALQANAPYVAAWFLLYIMQSPLLPAVQKEIDSLPRDGVSENPLITMKTLASMPLVTSCMHETLRLCTSSFSIRVVEESFVLPTPSSHDQYPQEYLIPGGSRIICATRAAHLTDPIWGPDPATWDGERFLDSKSNTETGGNKLSREVRGFGGGVSICEGRHLASAELKCLLALMLSNFDITPLFPTQGRGPPLTSEASKIGIKGASKTGIAPSRALGRPGLGAFQFDGSDVIVNVTRKATS</sequence>
<evidence type="ECO:0000313" key="9">
    <source>
        <dbReference type="Proteomes" id="UP000054477"/>
    </source>
</evidence>
<dbReference type="InterPro" id="IPR050529">
    <property type="entry name" value="CYP450_sterol_14alpha_dmase"/>
</dbReference>
<accession>A0A0C9WSK2</accession>
<evidence type="ECO:0008006" key="10">
    <source>
        <dbReference type="Google" id="ProtNLM"/>
    </source>
</evidence>
<gene>
    <name evidence="8" type="ORF">K443DRAFT_683560</name>
</gene>
<dbReference type="GO" id="GO:0008395">
    <property type="term" value="F:steroid hydroxylase activity"/>
    <property type="evidence" value="ECO:0007669"/>
    <property type="project" value="TreeGrafter"/>
</dbReference>
<dbReference type="GO" id="GO:0020037">
    <property type="term" value="F:heme binding"/>
    <property type="evidence" value="ECO:0007669"/>
    <property type="project" value="InterPro"/>
</dbReference>
<evidence type="ECO:0000256" key="7">
    <source>
        <dbReference type="SAM" id="SignalP"/>
    </source>
</evidence>
<proteinExistence type="inferred from homology"/>
<dbReference type="Gene3D" id="1.10.630.10">
    <property type="entry name" value="Cytochrome P450"/>
    <property type="match status" value="1"/>
</dbReference>
<evidence type="ECO:0000256" key="5">
    <source>
        <dbReference type="ARBA" id="ARBA00023004"/>
    </source>
</evidence>
<dbReference type="SUPFAM" id="SSF48264">
    <property type="entry name" value="Cytochrome P450"/>
    <property type="match status" value="1"/>
</dbReference>
<evidence type="ECO:0000256" key="2">
    <source>
        <dbReference type="ARBA" id="ARBA00010617"/>
    </source>
</evidence>
<evidence type="ECO:0000313" key="8">
    <source>
        <dbReference type="EMBL" id="KIJ94720.1"/>
    </source>
</evidence>
<dbReference type="InterPro" id="IPR002403">
    <property type="entry name" value="Cyt_P450_E_grp-IV"/>
</dbReference>
<keyword evidence="5 6" id="KW-0408">Iron</keyword>
<dbReference type="STRING" id="1095629.A0A0C9WSK2"/>
<dbReference type="InterPro" id="IPR036396">
    <property type="entry name" value="Cyt_P450_sf"/>
</dbReference>
<keyword evidence="9" id="KW-1185">Reference proteome</keyword>
<dbReference type="OrthoDB" id="3366823at2759"/>
<dbReference type="Pfam" id="PF00067">
    <property type="entry name" value="p450"/>
    <property type="match status" value="1"/>
</dbReference>
<dbReference type="InterPro" id="IPR001128">
    <property type="entry name" value="Cyt_P450"/>
</dbReference>
<dbReference type="PANTHER" id="PTHR24304:SF2">
    <property type="entry name" value="24-HYDROXYCHOLESTEROL 7-ALPHA-HYDROXYLASE"/>
    <property type="match status" value="1"/>
</dbReference>
<comment type="cofactor">
    <cofactor evidence="1 6">
        <name>heme</name>
        <dbReference type="ChEBI" id="CHEBI:30413"/>
    </cofactor>
</comment>
<dbReference type="HOGENOM" id="CLU_018012_5_1_1"/>
<dbReference type="CDD" id="cd11040">
    <property type="entry name" value="CYP7_CYP8-like"/>
    <property type="match status" value="1"/>
</dbReference>
<feature type="chain" id="PRO_5013243738" description="Cytochrome P450" evidence="7">
    <location>
        <begin position="16"/>
        <end position="530"/>
    </location>
</feature>
<evidence type="ECO:0000256" key="3">
    <source>
        <dbReference type="ARBA" id="ARBA00022617"/>
    </source>
</evidence>
<keyword evidence="3 6" id="KW-0349">Heme</keyword>